<sequence>MSLKYMQGFETTRDDSDLRLQNWSVSPQAPTTKKVTFAPSVTNVPGTSLRPVGAFQSSAASSALWGAAADQTWGYYNTGYTVQQAWNAGGITLGFGAKLNSNAGYYVSAALGQGCGFDGTRYWGFRRATGTNISTSPDLINWTDTPAQISGALAMTYSQTSSVPLVVSNTSTNTTAINYSTNNGSSWTNVALPVTPSASVSSPMCPVDTGNSAFPHVVPVISNTSSGFQGIMYAMVGDAKKGAGNFTLASSGGGATQAINAVSTVSRLLGGSSGVVALFYSGYGLMAVAANSALNTSGAWTSFTVTATGWTAPGPSGNYITDMAFLPAANRYVFATNMGLMYAANPGGTPGTPSPLSGTVTMTLGLSLPVLPTQLILVGSTLYAVTNGGSVYSTLDGVTWTLVGTPLTNVATGGYTNYLYDGSKYVLFSSSVTGIIATTPDMVTNWQALNVYEALDATATGLTGGVGSGLVVSASGAPAANGQFTVFNTYGGFLHLFVAGASGGNRQWGILDSVGNSTTYLTGSLSATSNLYHYFEMRYVKNSASVNQFDVYMYIDGVQIGSKFTYQFTRNIDTTGLFLIGFQRSGCFTAIDDIYVTLEDGTGLSGNLGQINIAVQRPNADVQAQWVPTGGSGTNASAVNQAALSSLSSKNVASSNSGDVDVYSSADTIPAGYTARAQLVETYFTKTSTTAPVVSVGLRSSGAETDSSQVTVSGTTPTYVSVLSDIDPNGNKAWTTNSIKASQFALNHIT</sequence>
<dbReference type="EMBL" id="MK552140">
    <property type="protein sequence ID" value="QBX06691.1"/>
    <property type="molecule type" value="Genomic_DNA"/>
</dbReference>
<dbReference type="Proteomes" id="UP000296455">
    <property type="component" value="Segment"/>
</dbReference>
<name>A0A4D5ZCY8_9CAUD</name>
<evidence type="ECO:0000313" key="2">
    <source>
        <dbReference type="Proteomes" id="UP000296455"/>
    </source>
</evidence>
<accession>A0A4D5ZCY8</accession>
<evidence type="ECO:0000313" key="1">
    <source>
        <dbReference type="EMBL" id="QBX06691.1"/>
    </source>
</evidence>
<protein>
    <submittedName>
        <fullName evidence="1">Uncharacterized protein</fullName>
    </submittedName>
</protein>
<keyword evidence="2" id="KW-1185">Reference proteome</keyword>
<proteinExistence type="predicted"/>
<reference evidence="1 2" key="1">
    <citation type="submission" date="2019-02" db="EMBL/GenBank/DDBJ databases">
        <title>Complete genome sequence of Burkholderia cenocepacia phage BcepSaruman.</title>
        <authorList>
            <person name="Park K."/>
            <person name="Liu M."/>
            <person name="Gill J."/>
        </authorList>
    </citation>
    <scope>NUCLEOTIDE SEQUENCE [LARGE SCALE GENOMIC DNA]</scope>
</reference>
<organism evidence="1 2">
    <name type="scientific">Burkholderia phage BcepSaruman</name>
    <dbReference type="NCBI Taxonomy" id="2530032"/>
    <lineage>
        <taxon>Viruses</taxon>
        <taxon>Duplodnaviria</taxon>
        <taxon>Heunggongvirae</taxon>
        <taxon>Uroviricota</taxon>
        <taxon>Caudoviricetes</taxon>
        <taxon>Sarumanvirus</taxon>
        <taxon>Sarumanvirus bcepsaruman</taxon>
    </lineage>
</organism>
<gene>
    <name evidence="1" type="ORF">BcepSaruman_278</name>
</gene>